<dbReference type="Proteomes" id="UP000591803">
    <property type="component" value="Unassembled WGS sequence"/>
</dbReference>
<dbReference type="CDD" id="cd04301">
    <property type="entry name" value="NAT_SF"/>
    <property type="match status" value="1"/>
</dbReference>
<dbReference type="EMBL" id="JABXRI010000001">
    <property type="protein sequence ID" value="MBA8064289.1"/>
    <property type="molecule type" value="Genomic_DNA"/>
</dbReference>
<dbReference type="PANTHER" id="PTHR43877">
    <property type="entry name" value="AMINOALKYLPHOSPHONATE N-ACETYLTRANSFERASE-RELATED-RELATED"/>
    <property type="match status" value="1"/>
</dbReference>
<dbReference type="InterPro" id="IPR000182">
    <property type="entry name" value="GNAT_dom"/>
</dbReference>
<dbReference type="OrthoDB" id="7356080at2"/>
<evidence type="ECO:0000313" key="5">
    <source>
        <dbReference type="EMBL" id="QLY36507.1"/>
    </source>
</evidence>
<dbReference type="InterPro" id="IPR050832">
    <property type="entry name" value="Bact_Acetyltransf"/>
</dbReference>
<evidence type="ECO:0000259" key="3">
    <source>
        <dbReference type="PROSITE" id="PS51186"/>
    </source>
</evidence>
<dbReference type="AlphaFoldDB" id="A0A7D6ZLP0"/>
<gene>
    <name evidence="4" type="ORF">HV077_18250</name>
    <name evidence="5" type="ORF">HV164_08210</name>
</gene>
<dbReference type="PROSITE" id="PS51186">
    <property type="entry name" value="GNAT"/>
    <property type="match status" value="1"/>
</dbReference>
<accession>A0A7D6ZLP0</accession>
<proteinExistence type="predicted"/>
<keyword evidence="1 4" id="KW-0808">Transferase</keyword>
<feature type="domain" description="N-acetyltransferase" evidence="3">
    <location>
        <begin position="3"/>
        <end position="145"/>
    </location>
</feature>
<reference evidence="5" key="2">
    <citation type="journal article" date="2021" name="Microb. Genom.">
        <title>A genomic epidemiological study shows that prevalence of antimicrobial resistance in Enterobacterales is associated with the livestock host, as well as antimicrobial usage.</title>
        <authorList>
            <person name="AbuOun M."/>
            <person name="Jones H."/>
            <person name="Stubberfield E."/>
            <person name="Gilson D."/>
            <person name="Shaw L.P."/>
            <person name="Hubbard A.T.M."/>
            <person name="Chau K.K."/>
            <person name="Sebra R."/>
            <person name="Peto T.E.A."/>
            <person name="Crook D.W."/>
            <person name="Read D.S."/>
            <person name="Gweon H.S."/>
            <person name="Walker A.S."/>
            <person name="Stoesser N."/>
            <person name="Smith R.P."/>
            <person name="Anjum M.F."/>
            <person name="On Behalf Of The Rehab Consortium."/>
        </authorList>
    </citation>
    <scope>NUCLEOTIDE SEQUENCE</scope>
    <source>
        <strain evidence="5">RHBSTW-00334</strain>
    </source>
</reference>
<keyword evidence="2" id="KW-0012">Acyltransferase</keyword>
<dbReference type="EMBL" id="CP056597">
    <property type="protein sequence ID" value="QLY36507.1"/>
    <property type="molecule type" value="Genomic_DNA"/>
</dbReference>
<evidence type="ECO:0000313" key="4">
    <source>
        <dbReference type="EMBL" id="MBA8064289.1"/>
    </source>
</evidence>
<reference evidence="6 7" key="1">
    <citation type="submission" date="2020-06" db="EMBL/GenBank/DDBJ databases">
        <title>REHAB project genomes.</title>
        <authorList>
            <person name="Shaw L.P."/>
        </authorList>
    </citation>
    <scope>NUCLEOTIDE SEQUENCE [LARGE SCALE GENOMIC DNA]</scope>
    <source>
        <strain evidence="4 7">RHBSTW-00116</strain>
        <strain evidence="6">RHBSTW-00334</strain>
    </source>
</reference>
<protein>
    <submittedName>
        <fullName evidence="4">GNAT family N-acetyltransferase</fullName>
    </submittedName>
</protein>
<name>A0A7D6ZLP0_CITFR</name>
<dbReference type="Proteomes" id="UP000512043">
    <property type="component" value="Chromosome"/>
</dbReference>
<evidence type="ECO:0000313" key="7">
    <source>
        <dbReference type="Proteomes" id="UP000591803"/>
    </source>
</evidence>
<organism evidence="4 7">
    <name type="scientific">Citrobacter freundii</name>
    <dbReference type="NCBI Taxonomy" id="546"/>
    <lineage>
        <taxon>Bacteria</taxon>
        <taxon>Pseudomonadati</taxon>
        <taxon>Pseudomonadota</taxon>
        <taxon>Gammaproteobacteria</taxon>
        <taxon>Enterobacterales</taxon>
        <taxon>Enterobacteriaceae</taxon>
        <taxon>Citrobacter</taxon>
        <taxon>Citrobacter freundii complex</taxon>
    </lineage>
</organism>
<sequence length="146" mass="16718">MNIRTRLALSTDIEGIFEVRTSVKENHLSREEMEQMGITESVVTDMIEKSHCAWVAVDDGKVIGFSMILPDEGCLFAVFVLPEYEGRGVGRSLVDLAEQELFKHHKAVWLETDKNSRAAKFYMRLGWVKKENISESDIRLEKPRCV</sequence>
<dbReference type="InterPro" id="IPR016181">
    <property type="entry name" value="Acyl_CoA_acyltransferase"/>
</dbReference>
<evidence type="ECO:0000256" key="1">
    <source>
        <dbReference type="ARBA" id="ARBA00022679"/>
    </source>
</evidence>
<dbReference type="Gene3D" id="3.40.630.30">
    <property type="match status" value="1"/>
</dbReference>
<evidence type="ECO:0000313" key="6">
    <source>
        <dbReference type="Proteomes" id="UP000512043"/>
    </source>
</evidence>
<evidence type="ECO:0000256" key="2">
    <source>
        <dbReference type="ARBA" id="ARBA00023315"/>
    </source>
</evidence>
<dbReference type="GO" id="GO:0016747">
    <property type="term" value="F:acyltransferase activity, transferring groups other than amino-acyl groups"/>
    <property type="evidence" value="ECO:0007669"/>
    <property type="project" value="InterPro"/>
</dbReference>
<dbReference type="SUPFAM" id="SSF55729">
    <property type="entry name" value="Acyl-CoA N-acyltransferases (Nat)"/>
    <property type="match status" value="1"/>
</dbReference>
<dbReference type="RefSeq" id="WP_115258074.1">
    <property type="nucleotide sequence ID" value="NZ_CP038856.1"/>
</dbReference>
<dbReference type="Pfam" id="PF00583">
    <property type="entry name" value="Acetyltransf_1"/>
    <property type="match status" value="1"/>
</dbReference>